<feature type="transmembrane region" description="Helical" evidence="8">
    <location>
        <begin position="73"/>
        <end position="94"/>
    </location>
</feature>
<dbReference type="PANTHER" id="PTHR30472:SF19">
    <property type="entry name" value="PETROBACTIN IMPORT SYSTEM PERMEASE PROTEIN YCLO"/>
    <property type="match status" value="1"/>
</dbReference>
<evidence type="ECO:0000256" key="5">
    <source>
        <dbReference type="ARBA" id="ARBA00022692"/>
    </source>
</evidence>
<dbReference type="Pfam" id="PF01032">
    <property type="entry name" value="FecCD"/>
    <property type="match status" value="1"/>
</dbReference>
<comment type="caution">
    <text evidence="9">The sequence shown here is derived from an EMBL/GenBank/DDBJ whole genome shotgun (WGS) entry which is preliminary data.</text>
</comment>
<dbReference type="GO" id="GO:0022857">
    <property type="term" value="F:transmembrane transporter activity"/>
    <property type="evidence" value="ECO:0007669"/>
    <property type="project" value="InterPro"/>
</dbReference>
<keyword evidence="6 8" id="KW-1133">Transmembrane helix</keyword>
<dbReference type="Gene3D" id="1.10.3470.10">
    <property type="entry name" value="ABC transporter involved in vitamin B12 uptake, BtuC"/>
    <property type="match status" value="1"/>
</dbReference>
<comment type="similarity">
    <text evidence="2">Belongs to the binding-protein-dependent transport system permease family. FecCD subfamily.</text>
</comment>
<dbReference type="InterPro" id="IPR000522">
    <property type="entry name" value="ABC_transptr_permease_BtuC"/>
</dbReference>
<feature type="transmembrane region" description="Helical" evidence="8">
    <location>
        <begin position="260"/>
        <end position="280"/>
    </location>
</feature>
<feature type="transmembrane region" description="Helical" evidence="8">
    <location>
        <begin position="289"/>
        <end position="307"/>
    </location>
</feature>
<comment type="subcellular location">
    <subcellularLocation>
        <location evidence="1">Cell membrane</location>
        <topology evidence="1">Multi-pass membrane protein</topology>
    </subcellularLocation>
</comment>
<feature type="transmembrane region" description="Helical" evidence="8">
    <location>
        <begin position="126"/>
        <end position="147"/>
    </location>
</feature>
<protein>
    <submittedName>
        <fullName evidence="9">Iron chelate uptake ABC transporter family permease subunit</fullName>
    </submittedName>
</protein>
<evidence type="ECO:0000256" key="4">
    <source>
        <dbReference type="ARBA" id="ARBA00022475"/>
    </source>
</evidence>
<evidence type="ECO:0000256" key="6">
    <source>
        <dbReference type="ARBA" id="ARBA00022989"/>
    </source>
</evidence>
<keyword evidence="5 8" id="KW-0812">Transmembrane</keyword>
<dbReference type="PANTHER" id="PTHR30472">
    <property type="entry name" value="FERRIC ENTEROBACTIN TRANSPORT SYSTEM PERMEASE PROTEIN"/>
    <property type="match status" value="1"/>
</dbReference>
<dbReference type="EMBL" id="JAZDQP010000007">
    <property type="protein sequence ID" value="MEE1866971.1"/>
    <property type="molecule type" value="Genomic_DNA"/>
</dbReference>
<evidence type="ECO:0000256" key="8">
    <source>
        <dbReference type="SAM" id="Phobius"/>
    </source>
</evidence>
<dbReference type="SUPFAM" id="SSF81345">
    <property type="entry name" value="ABC transporter involved in vitamin B12 uptake, BtuC"/>
    <property type="match status" value="1"/>
</dbReference>
<accession>A0AB35WS40</accession>
<proteinExistence type="inferred from homology"/>
<dbReference type="InterPro" id="IPR037294">
    <property type="entry name" value="ABC_BtuC-like"/>
</dbReference>
<feature type="transmembrane region" description="Helical" evidence="8">
    <location>
        <begin position="39"/>
        <end position="61"/>
    </location>
</feature>
<feature type="transmembrane region" description="Helical" evidence="8">
    <location>
        <begin position="174"/>
        <end position="193"/>
    </location>
</feature>
<evidence type="ECO:0000313" key="9">
    <source>
        <dbReference type="EMBL" id="MEE1866971.1"/>
    </source>
</evidence>
<evidence type="ECO:0000256" key="3">
    <source>
        <dbReference type="ARBA" id="ARBA00022448"/>
    </source>
</evidence>
<feature type="transmembrane region" description="Helical" evidence="8">
    <location>
        <begin position="100"/>
        <end position="119"/>
    </location>
</feature>
<dbReference type="Proteomes" id="UP001307839">
    <property type="component" value="Unassembled WGS sequence"/>
</dbReference>
<name>A0AB35WS40_9PSED</name>
<evidence type="ECO:0000256" key="1">
    <source>
        <dbReference type="ARBA" id="ARBA00004651"/>
    </source>
</evidence>
<keyword evidence="4" id="KW-1003">Cell membrane</keyword>
<evidence type="ECO:0000313" key="10">
    <source>
        <dbReference type="Proteomes" id="UP001307839"/>
    </source>
</evidence>
<evidence type="ECO:0000256" key="2">
    <source>
        <dbReference type="ARBA" id="ARBA00007935"/>
    </source>
</evidence>
<keyword evidence="10" id="KW-1185">Reference proteome</keyword>
<keyword evidence="3" id="KW-0813">Transport</keyword>
<dbReference type="GO" id="GO:0005886">
    <property type="term" value="C:plasma membrane"/>
    <property type="evidence" value="ECO:0007669"/>
    <property type="project" value="UniProtKB-SubCell"/>
</dbReference>
<evidence type="ECO:0000256" key="7">
    <source>
        <dbReference type="ARBA" id="ARBA00023136"/>
    </source>
</evidence>
<dbReference type="GO" id="GO:0033214">
    <property type="term" value="P:siderophore-iron import into cell"/>
    <property type="evidence" value="ECO:0007669"/>
    <property type="project" value="TreeGrafter"/>
</dbReference>
<gene>
    <name evidence="9" type="ORF">V0R53_11255</name>
</gene>
<keyword evidence="7 8" id="KW-0472">Membrane</keyword>
<organism evidence="9 10">
    <name type="scientific">Pseudomonas auratipiscis</name>
    <dbReference type="NCBI Taxonomy" id="3115853"/>
    <lineage>
        <taxon>Bacteria</taxon>
        <taxon>Pseudomonadati</taxon>
        <taxon>Pseudomonadota</taxon>
        <taxon>Gammaproteobacteria</taxon>
        <taxon>Pseudomonadales</taxon>
        <taxon>Pseudomonadaceae</taxon>
        <taxon>Pseudomonas</taxon>
    </lineage>
</organism>
<dbReference type="AlphaFoldDB" id="A0AB35WS40"/>
<dbReference type="RefSeq" id="WP_330079578.1">
    <property type="nucleotide sequence ID" value="NZ_JAZDCU010000006.1"/>
</dbReference>
<feature type="transmembrane region" description="Helical" evidence="8">
    <location>
        <begin position="221"/>
        <end position="248"/>
    </location>
</feature>
<reference evidence="9 10" key="1">
    <citation type="submission" date="2024-01" db="EMBL/GenBank/DDBJ databases">
        <title>Unpublished Manusciprt.</title>
        <authorList>
            <person name="Duman M."/>
            <person name="Valdes E.G."/>
            <person name="Ajmi N."/>
            <person name="Altun S."/>
            <person name="Saticioglu I.B."/>
        </authorList>
    </citation>
    <scope>NUCLEOTIDE SEQUENCE [LARGE SCALE GENOMIC DNA]</scope>
    <source>
        <strain evidence="9 10">120P</strain>
    </source>
</reference>
<sequence length="313" mass="33761">MRSHRLVWAAVVALALLFLFANAGLDFDYVIPKRLARLAAMVIGGVCVACSAIAFQTLTGNRILTPAIMGYEAVYLLLQALLVLAMGVQGLLMFGNDGNFLLSVLLMLGYSWALHRWLFHDGKSNVFFLLLVGLVLSLVMATLTQFVQLKVNPGEFSMLLGYTQTSFNRTSPQLLVYAAVLVTALCAVLAKAVPELDVLALGRDQAVSLGVDYRRTVRLQLAVIAALVAVSTALLGPTAFMGVFVANITYAVAGTFRHRVTLMLGSAVAIAVFIAAQLLVEHVFNYRTTVGILVNLVCGTYFLTLMVRNRGAA</sequence>